<evidence type="ECO:0000313" key="11">
    <source>
        <dbReference type="Proteomes" id="UP000801492"/>
    </source>
</evidence>
<gene>
    <name evidence="10" type="ORF">ILUMI_08405</name>
</gene>
<dbReference type="GO" id="GO:0016075">
    <property type="term" value="P:rRNA catabolic process"/>
    <property type="evidence" value="ECO:0007669"/>
    <property type="project" value="TreeGrafter"/>
</dbReference>
<dbReference type="SUPFAM" id="SSF55666">
    <property type="entry name" value="Ribonuclease PH domain 2-like"/>
    <property type="match status" value="1"/>
</dbReference>
<evidence type="ECO:0000256" key="8">
    <source>
        <dbReference type="ARBA" id="ARBA00023242"/>
    </source>
</evidence>
<dbReference type="InterPro" id="IPR036345">
    <property type="entry name" value="ExoRNase_PH_dom2_sf"/>
</dbReference>
<dbReference type="SUPFAM" id="SSF54211">
    <property type="entry name" value="Ribosomal protein S5 domain 2-like"/>
    <property type="match status" value="1"/>
</dbReference>
<evidence type="ECO:0000259" key="9">
    <source>
        <dbReference type="Pfam" id="PF01138"/>
    </source>
</evidence>
<evidence type="ECO:0000256" key="7">
    <source>
        <dbReference type="ARBA" id="ARBA00022884"/>
    </source>
</evidence>
<keyword evidence="5" id="KW-0698">rRNA processing</keyword>
<protein>
    <recommendedName>
        <fullName evidence="9">Exoribonuclease phosphorolytic domain-containing protein</fullName>
    </recommendedName>
</protein>
<feature type="domain" description="Exoribonuclease phosphorolytic" evidence="9">
    <location>
        <begin position="49"/>
        <end position="177"/>
    </location>
</feature>
<dbReference type="PANTHER" id="PTHR11953">
    <property type="entry name" value="EXOSOME COMPLEX COMPONENT"/>
    <property type="match status" value="1"/>
</dbReference>
<dbReference type="CDD" id="cd11371">
    <property type="entry name" value="RNase_PH_MTR3"/>
    <property type="match status" value="1"/>
</dbReference>
<dbReference type="InterPro" id="IPR001247">
    <property type="entry name" value="ExoRNase_PH_dom1"/>
</dbReference>
<dbReference type="GO" id="GO:0003723">
    <property type="term" value="F:RNA binding"/>
    <property type="evidence" value="ECO:0007669"/>
    <property type="project" value="UniProtKB-KW"/>
</dbReference>
<keyword evidence="8" id="KW-0539">Nucleus</keyword>
<keyword evidence="6" id="KW-0271">Exosome</keyword>
<dbReference type="InterPro" id="IPR020568">
    <property type="entry name" value="Ribosomal_Su5_D2-typ_SF"/>
</dbReference>
<proteinExistence type="inferred from homology"/>
<keyword evidence="4" id="KW-0963">Cytoplasm</keyword>
<dbReference type="GO" id="GO:0000177">
    <property type="term" value="C:cytoplasmic exosome (RNase complex)"/>
    <property type="evidence" value="ECO:0007669"/>
    <property type="project" value="TreeGrafter"/>
</dbReference>
<evidence type="ECO:0000256" key="3">
    <source>
        <dbReference type="ARBA" id="ARBA00006678"/>
    </source>
</evidence>
<reference evidence="10" key="1">
    <citation type="submission" date="2019-08" db="EMBL/GenBank/DDBJ databases">
        <title>The genome of the North American firefly Photinus pyralis.</title>
        <authorList>
            <consortium name="Photinus pyralis genome working group"/>
            <person name="Fallon T.R."/>
            <person name="Sander Lower S.E."/>
            <person name="Weng J.-K."/>
        </authorList>
    </citation>
    <scope>NUCLEOTIDE SEQUENCE</scope>
    <source>
        <strain evidence="10">TRF0915ILg1</strain>
        <tissue evidence="10">Whole body</tissue>
    </source>
</reference>
<evidence type="ECO:0000256" key="1">
    <source>
        <dbReference type="ARBA" id="ARBA00004123"/>
    </source>
</evidence>
<comment type="caution">
    <text evidence="10">The sequence shown here is derived from an EMBL/GenBank/DDBJ whole genome shotgun (WGS) entry which is preliminary data.</text>
</comment>
<dbReference type="PANTHER" id="PTHR11953:SF2">
    <property type="entry name" value="EXOSOME COMPLEX COMPONENT MTR3"/>
    <property type="match status" value="1"/>
</dbReference>
<dbReference type="GO" id="GO:0071051">
    <property type="term" value="P:poly(A)-dependent snoRNA 3'-end processing"/>
    <property type="evidence" value="ECO:0007669"/>
    <property type="project" value="TreeGrafter"/>
</dbReference>
<keyword evidence="7" id="KW-0694">RNA-binding</keyword>
<sequence length="287" mass="32102">MPTDHRRIIGPENTVPYRLYTKLNSCSFSEKFNQAVKNGIRPDGRKLNEHRKIFMKCGVVSQAKGSAYIEVDKTKVIVSVYDPREIPKKTDYSLKGELYCEFKYAPFSCPKRKLHQQDAEEKQNSAILKRALESVVCRHEFPNFQVDVYVMVLENDGSALSTAIMGAGLALAHAGIPMYDIITATTLGIQGDVKLLDPTLMEESLCNVAVPNSTNNEKEYSNHGILILSMLSTHQQVSKFYQTGNLDLKDLNESIDILATATKDIVPLIKKCLVKSVTKNVKENAED</sequence>
<evidence type="ECO:0000256" key="2">
    <source>
        <dbReference type="ARBA" id="ARBA00004496"/>
    </source>
</evidence>
<dbReference type="InterPro" id="IPR050080">
    <property type="entry name" value="RNase_PH"/>
</dbReference>
<dbReference type="GO" id="GO:0000176">
    <property type="term" value="C:nuclear exosome (RNase complex)"/>
    <property type="evidence" value="ECO:0007669"/>
    <property type="project" value="TreeGrafter"/>
</dbReference>
<organism evidence="10 11">
    <name type="scientific">Ignelater luminosus</name>
    <name type="common">Cucubano</name>
    <name type="synonym">Pyrophorus luminosus</name>
    <dbReference type="NCBI Taxonomy" id="2038154"/>
    <lineage>
        <taxon>Eukaryota</taxon>
        <taxon>Metazoa</taxon>
        <taxon>Ecdysozoa</taxon>
        <taxon>Arthropoda</taxon>
        <taxon>Hexapoda</taxon>
        <taxon>Insecta</taxon>
        <taxon>Pterygota</taxon>
        <taxon>Neoptera</taxon>
        <taxon>Endopterygota</taxon>
        <taxon>Coleoptera</taxon>
        <taxon>Polyphaga</taxon>
        <taxon>Elateriformia</taxon>
        <taxon>Elateroidea</taxon>
        <taxon>Elateridae</taxon>
        <taxon>Agrypninae</taxon>
        <taxon>Pyrophorini</taxon>
        <taxon>Ignelater</taxon>
    </lineage>
</organism>
<comment type="subcellular location">
    <subcellularLocation>
        <location evidence="2">Cytoplasm</location>
    </subcellularLocation>
    <subcellularLocation>
        <location evidence="1">Nucleus</location>
    </subcellularLocation>
</comment>
<evidence type="ECO:0000256" key="5">
    <source>
        <dbReference type="ARBA" id="ARBA00022552"/>
    </source>
</evidence>
<evidence type="ECO:0000256" key="4">
    <source>
        <dbReference type="ARBA" id="ARBA00022490"/>
    </source>
</evidence>
<dbReference type="GO" id="GO:0034475">
    <property type="term" value="P:U4 snRNA 3'-end processing"/>
    <property type="evidence" value="ECO:0007669"/>
    <property type="project" value="TreeGrafter"/>
</dbReference>
<dbReference type="AlphaFoldDB" id="A0A8K0D201"/>
<dbReference type="EMBL" id="VTPC01003929">
    <property type="protein sequence ID" value="KAF2897774.1"/>
    <property type="molecule type" value="Genomic_DNA"/>
</dbReference>
<dbReference type="InterPro" id="IPR027408">
    <property type="entry name" value="PNPase/RNase_PH_dom_sf"/>
</dbReference>
<dbReference type="GO" id="GO:0071028">
    <property type="term" value="P:nuclear mRNA surveillance"/>
    <property type="evidence" value="ECO:0007669"/>
    <property type="project" value="TreeGrafter"/>
</dbReference>
<evidence type="ECO:0000256" key="6">
    <source>
        <dbReference type="ARBA" id="ARBA00022835"/>
    </source>
</evidence>
<dbReference type="Pfam" id="PF01138">
    <property type="entry name" value="RNase_PH"/>
    <property type="match status" value="1"/>
</dbReference>
<evidence type="ECO:0000313" key="10">
    <source>
        <dbReference type="EMBL" id="KAF2897774.1"/>
    </source>
</evidence>
<comment type="similarity">
    <text evidence="3">Belongs to the RNase PH family.</text>
</comment>
<dbReference type="GO" id="GO:0006364">
    <property type="term" value="P:rRNA processing"/>
    <property type="evidence" value="ECO:0007669"/>
    <property type="project" value="UniProtKB-KW"/>
</dbReference>
<dbReference type="Proteomes" id="UP000801492">
    <property type="component" value="Unassembled WGS sequence"/>
</dbReference>
<dbReference type="FunFam" id="3.30.230.70:FF:000015">
    <property type="entry name" value="Exosome complex component RRP41-like"/>
    <property type="match status" value="1"/>
</dbReference>
<accession>A0A8K0D201</accession>
<dbReference type="OrthoDB" id="2504340at2759"/>
<dbReference type="Gene3D" id="3.30.230.70">
    <property type="entry name" value="GHMP Kinase, N-terminal domain"/>
    <property type="match status" value="1"/>
</dbReference>
<dbReference type="GO" id="GO:0005730">
    <property type="term" value="C:nucleolus"/>
    <property type="evidence" value="ECO:0007669"/>
    <property type="project" value="TreeGrafter"/>
</dbReference>
<name>A0A8K0D201_IGNLU</name>
<keyword evidence="11" id="KW-1185">Reference proteome</keyword>